<evidence type="ECO:0000256" key="2">
    <source>
        <dbReference type="SAM" id="Phobius"/>
    </source>
</evidence>
<gene>
    <name evidence="3" type="ORF">OG579_04225</name>
</gene>
<keyword evidence="4" id="KW-1185">Reference proteome</keyword>
<sequence length="210" mass="22352">MLVSALVATLVGFGLLVVALVTGTLWLAIACIVVCVLGALLLLADILGLGPSLARLRPRLKGPRRPSRRPSVAGTDDRSDAFTDDDPDTTITTEMPRVVDEPVPDLAADHPEPSAPAEVERPSSATDAQVAAAYVAAHHGRHESPDDEPVDTHAHVRRDTDPPSTMPWLTPAAPRRHTRHSGDDPETAAVVGPDTDTEESAPRRHRHAAD</sequence>
<keyword evidence="2" id="KW-0812">Transmembrane</keyword>
<keyword evidence="2" id="KW-0472">Membrane</keyword>
<dbReference type="RefSeq" id="WP_328858213.1">
    <property type="nucleotide sequence ID" value="NZ_CP108021.1"/>
</dbReference>
<evidence type="ECO:0000313" key="3">
    <source>
        <dbReference type="EMBL" id="WUM21029.1"/>
    </source>
</evidence>
<feature type="compositionally biased region" description="Basic and acidic residues" evidence="1">
    <location>
        <begin position="150"/>
        <end position="161"/>
    </location>
</feature>
<reference evidence="3 4" key="1">
    <citation type="submission" date="2022-10" db="EMBL/GenBank/DDBJ databases">
        <title>The complete genomes of actinobacterial strains from the NBC collection.</title>
        <authorList>
            <person name="Joergensen T.S."/>
            <person name="Alvarez Arevalo M."/>
            <person name="Sterndorff E.B."/>
            <person name="Faurdal D."/>
            <person name="Vuksanovic O."/>
            <person name="Mourched A.-S."/>
            <person name="Charusanti P."/>
            <person name="Shaw S."/>
            <person name="Blin K."/>
            <person name="Weber T."/>
        </authorList>
    </citation>
    <scope>NUCLEOTIDE SEQUENCE [LARGE SCALE GENOMIC DNA]</scope>
    <source>
        <strain evidence="3 4">NBC_00319</strain>
    </source>
</reference>
<dbReference type="AlphaFoldDB" id="A0AAU4K4R8"/>
<evidence type="ECO:0000256" key="1">
    <source>
        <dbReference type="SAM" id="MobiDB-lite"/>
    </source>
</evidence>
<dbReference type="Proteomes" id="UP001432128">
    <property type="component" value="Chromosome"/>
</dbReference>
<accession>A0AAU4K4R8</accession>
<feature type="compositionally biased region" description="Basic residues" evidence="1">
    <location>
        <begin position="57"/>
        <end position="68"/>
    </location>
</feature>
<name>A0AAU4K4R8_9NOCA</name>
<protein>
    <submittedName>
        <fullName evidence="3">Uncharacterized protein</fullName>
    </submittedName>
</protein>
<organism evidence="3 4">
    <name type="scientific">Williamsia herbipolensis</name>
    <dbReference type="NCBI Taxonomy" id="1603258"/>
    <lineage>
        <taxon>Bacteria</taxon>
        <taxon>Bacillati</taxon>
        <taxon>Actinomycetota</taxon>
        <taxon>Actinomycetes</taxon>
        <taxon>Mycobacteriales</taxon>
        <taxon>Nocardiaceae</taxon>
        <taxon>Williamsia</taxon>
    </lineage>
</organism>
<evidence type="ECO:0000313" key="4">
    <source>
        <dbReference type="Proteomes" id="UP001432128"/>
    </source>
</evidence>
<feature type="transmembrane region" description="Helical" evidence="2">
    <location>
        <begin position="24"/>
        <end position="49"/>
    </location>
</feature>
<feature type="region of interest" description="Disordered" evidence="1">
    <location>
        <begin position="57"/>
        <end position="210"/>
    </location>
</feature>
<feature type="compositionally biased region" description="Low complexity" evidence="1">
    <location>
        <begin position="125"/>
        <end position="137"/>
    </location>
</feature>
<dbReference type="EMBL" id="CP108021">
    <property type="protein sequence ID" value="WUM21029.1"/>
    <property type="molecule type" value="Genomic_DNA"/>
</dbReference>
<proteinExistence type="predicted"/>
<keyword evidence="2" id="KW-1133">Transmembrane helix</keyword>
<dbReference type="KEGG" id="whr:OG579_04225"/>